<dbReference type="Gene3D" id="2.60.120.780">
    <property type="entry name" value="PINIT domain"/>
    <property type="match status" value="1"/>
</dbReference>
<organism evidence="7 8">
    <name type="scientific">Necator americanus</name>
    <name type="common">Human hookworm</name>
    <dbReference type="NCBI Taxonomy" id="51031"/>
    <lineage>
        <taxon>Eukaryota</taxon>
        <taxon>Metazoa</taxon>
        <taxon>Ecdysozoa</taxon>
        <taxon>Nematoda</taxon>
        <taxon>Chromadorea</taxon>
        <taxon>Rhabditida</taxon>
        <taxon>Rhabditina</taxon>
        <taxon>Rhabditomorpha</taxon>
        <taxon>Strongyloidea</taxon>
        <taxon>Ancylostomatidae</taxon>
        <taxon>Bunostominae</taxon>
        <taxon>Necator</taxon>
    </lineage>
</organism>
<evidence type="ECO:0000259" key="6">
    <source>
        <dbReference type="PROSITE" id="PS50800"/>
    </source>
</evidence>
<dbReference type="GO" id="GO:0061665">
    <property type="term" value="F:SUMO ligase activity"/>
    <property type="evidence" value="ECO:0007669"/>
    <property type="project" value="TreeGrafter"/>
</dbReference>
<feature type="domain" description="SAP" evidence="6">
    <location>
        <begin position="2"/>
        <end position="36"/>
    </location>
</feature>
<dbReference type="PANTHER" id="PTHR10782:SF94">
    <property type="entry name" value="SUPPRESSOR OF VARIEGATION 2-10, ISOFORM I"/>
    <property type="match status" value="1"/>
</dbReference>
<keyword evidence="4" id="KW-0833">Ubl conjugation pathway</keyword>
<evidence type="ECO:0000256" key="1">
    <source>
        <dbReference type="ARBA" id="ARBA00004718"/>
    </source>
</evidence>
<evidence type="ECO:0000313" key="7">
    <source>
        <dbReference type="EMBL" id="ETN74883.1"/>
    </source>
</evidence>
<keyword evidence="8" id="KW-1185">Reference proteome</keyword>
<dbReference type="SMART" id="SM00513">
    <property type="entry name" value="SAP"/>
    <property type="match status" value="1"/>
</dbReference>
<feature type="region of interest" description="Disordered" evidence="5">
    <location>
        <begin position="211"/>
        <end position="233"/>
    </location>
</feature>
<keyword evidence="3" id="KW-0808">Transferase</keyword>
<sequence length="267" mass="29986">MIASMRVNELQSVLSMFKMPKLGKKQELIQRCTDLLRTPALQVQVAHQVKILVKNSNRATPYSVPMRNCMPNGVMMNGNTGYAGYRSGAPLLHQIQSNAIHQQARILRNFVPVPLPFYDWHKTVLEPMELPPIMSGVKTPCKALIPTNKPNVEPKRPSRPVDITQYCLNVRDTSRPMRLLVEWTGDKRAWAVAIYLVYRVTSEILRDRATGAAKNSATGANVTNERPSHRQEEHVTRDLIRVRLGGGNDDDIAMAQLKISLLCPVST</sequence>
<evidence type="ECO:0000256" key="3">
    <source>
        <dbReference type="ARBA" id="ARBA00022679"/>
    </source>
</evidence>
<dbReference type="EMBL" id="KI660329">
    <property type="protein sequence ID" value="ETN74883.1"/>
    <property type="molecule type" value="Genomic_DNA"/>
</dbReference>
<dbReference type="GO" id="GO:0003712">
    <property type="term" value="F:transcription coregulator activity"/>
    <property type="evidence" value="ECO:0007669"/>
    <property type="project" value="TreeGrafter"/>
</dbReference>
<dbReference type="OrthoDB" id="5875376at2759"/>
<evidence type="ECO:0000313" key="8">
    <source>
        <dbReference type="Proteomes" id="UP000053676"/>
    </source>
</evidence>
<dbReference type="PANTHER" id="PTHR10782">
    <property type="entry name" value="ZINC FINGER MIZ DOMAIN-CONTAINING PROTEIN"/>
    <property type="match status" value="1"/>
</dbReference>
<dbReference type="GO" id="GO:0006357">
    <property type="term" value="P:regulation of transcription by RNA polymerase II"/>
    <property type="evidence" value="ECO:0007669"/>
    <property type="project" value="TreeGrafter"/>
</dbReference>
<evidence type="ECO:0000256" key="5">
    <source>
        <dbReference type="SAM" id="MobiDB-lite"/>
    </source>
</evidence>
<proteinExistence type="inferred from homology"/>
<protein>
    <recommendedName>
        <fullName evidence="6">SAP domain-containing protein</fullName>
    </recommendedName>
</protein>
<feature type="compositionally biased region" description="Polar residues" evidence="5">
    <location>
        <begin position="213"/>
        <end position="225"/>
    </location>
</feature>
<gene>
    <name evidence="7" type="ORF">NECAME_12669</name>
</gene>
<comment type="similarity">
    <text evidence="2">Belongs to the PIAS family.</text>
</comment>
<evidence type="ECO:0000256" key="4">
    <source>
        <dbReference type="ARBA" id="ARBA00022786"/>
    </source>
</evidence>
<dbReference type="InterPro" id="IPR036361">
    <property type="entry name" value="SAP_dom_sf"/>
</dbReference>
<dbReference type="AlphaFoldDB" id="W2SZ63"/>
<dbReference type="InterPro" id="IPR038654">
    <property type="entry name" value="PINIT_sf"/>
</dbReference>
<dbReference type="UniPathway" id="UPA00886"/>
<dbReference type="Gene3D" id="1.10.720.30">
    <property type="entry name" value="SAP domain"/>
    <property type="match status" value="1"/>
</dbReference>
<evidence type="ECO:0000256" key="2">
    <source>
        <dbReference type="ARBA" id="ARBA00005383"/>
    </source>
</evidence>
<dbReference type="OMA" id="WAVAIYL"/>
<dbReference type="Pfam" id="PF14324">
    <property type="entry name" value="PINIT"/>
    <property type="match status" value="1"/>
</dbReference>
<dbReference type="GO" id="GO:0016925">
    <property type="term" value="P:protein sumoylation"/>
    <property type="evidence" value="ECO:0007669"/>
    <property type="project" value="UniProtKB-UniPathway"/>
</dbReference>
<dbReference type="SUPFAM" id="SSF68906">
    <property type="entry name" value="SAP domain"/>
    <property type="match status" value="1"/>
</dbReference>
<comment type="pathway">
    <text evidence="1">Protein modification; protein sumoylation.</text>
</comment>
<dbReference type="GO" id="GO:0000785">
    <property type="term" value="C:chromatin"/>
    <property type="evidence" value="ECO:0007669"/>
    <property type="project" value="TreeGrafter"/>
</dbReference>
<dbReference type="InterPro" id="IPR003034">
    <property type="entry name" value="SAP_dom"/>
</dbReference>
<dbReference type="InterPro" id="IPR023321">
    <property type="entry name" value="PINIT"/>
</dbReference>
<dbReference type="PROSITE" id="PS50800">
    <property type="entry name" value="SAP"/>
    <property type="match status" value="1"/>
</dbReference>
<dbReference type="Pfam" id="PF02037">
    <property type="entry name" value="SAP"/>
    <property type="match status" value="1"/>
</dbReference>
<dbReference type="KEGG" id="nai:NECAME_12669"/>
<accession>W2SZ63</accession>
<reference evidence="8" key="1">
    <citation type="journal article" date="2014" name="Nat. Genet.">
        <title>Genome of the human hookworm Necator americanus.</title>
        <authorList>
            <person name="Tang Y.T."/>
            <person name="Gao X."/>
            <person name="Rosa B.A."/>
            <person name="Abubucker S."/>
            <person name="Hallsworth-Pepin K."/>
            <person name="Martin J."/>
            <person name="Tyagi R."/>
            <person name="Heizer E."/>
            <person name="Zhang X."/>
            <person name="Bhonagiri-Palsikar V."/>
            <person name="Minx P."/>
            <person name="Warren W.C."/>
            <person name="Wang Q."/>
            <person name="Zhan B."/>
            <person name="Hotez P.J."/>
            <person name="Sternberg P.W."/>
            <person name="Dougall A."/>
            <person name="Gaze S.T."/>
            <person name="Mulvenna J."/>
            <person name="Sotillo J."/>
            <person name="Ranganathan S."/>
            <person name="Rabelo E.M."/>
            <person name="Wilson R.K."/>
            <person name="Felgner P.L."/>
            <person name="Bethony J."/>
            <person name="Hawdon J.M."/>
            <person name="Gasser R.B."/>
            <person name="Loukas A."/>
            <person name="Mitreva M."/>
        </authorList>
    </citation>
    <scope>NUCLEOTIDE SEQUENCE [LARGE SCALE GENOMIC DNA]</scope>
</reference>
<dbReference type="Proteomes" id="UP000053676">
    <property type="component" value="Unassembled WGS sequence"/>
</dbReference>
<dbReference type="STRING" id="51031.W2SZ63"/>
<name>W2SZ63_NECAM</name>